<organism evidence="2 3">
    <name type="scientific">Microbulbifer taiwanensis</name>
    <dbReference type="NCBI Taxonomy" id="986746"/>
    <lineage>
        <taxon>Bacteria</taxon>
        <taxon>Pseudomonadati</taxon>
        <taxon>Pseudomonadota</taxon>
        <taxon>Gammaproteobacteria</taxon>
        <taxon>Cellvibrionales</taxon>
        <taxon>Microbulbiferaceae</taxon>
        <taxon>Microbulbifer</taxon>
    </lineage>
</organism>
<dbReference type="InterPro" id="IPR048020">
    <property type="entry name" value="Transpos_IS3"/>
</dbReference>
<dbReference type="InterPro" id="IPR025948">
    <property type="entry name" value="HTH-like_dom"/>
</dbReference>
<proteinExistence type="predicted"/>
<dbReference type="Pfam" id="PF00665">
    <property type="entry name" value="rve"/>
    <property type="match status" value="1"/>
</dbReference>
<dbReference type="PANTHER" id="PTHR46889">
    <property type="entry name" value="TRANSPOSASE INSF FOR INSERTION SEQUENCE IS3B-RELATED"/>
    <property type="match status" value="1"/>
</dbReference>
<name>A0ABW1YP72_9GAMM</name>
<gene>
    <name evidence="2" type="ORF">ACFQBM_10440</name>
</gene>
<comment type="caution">
    <text evidence="2">The sequence shown here is derived from an EMBL/GenBank/DDBJ whole genome shotgun (WGS) entry which is preliminary data.</text>
</comment>
<feature type="domain" description="Integrase catalytic" evidence="1">
    <location>
        <begin position="116"/>
        <end position="279"/>
    </location>
</feature>
<dbReference type="SUPFAM" id="SSF53098">
    <property type="entry name" value="Ribonuclease H-like"/>
    <property type="match status" value="1"/>
</dbReference>
<dbReference type="InterPro" id="IPR012337">
    <property type="entry name" value="RNaseH-like_sf"/>
</dbReference>
<keyword evidence="3" id="KW-1185">Reference proteome</keyword>
<dbReference type="RefSeq" id="WP_377516689.1">
    <property type="nucleotide sequence ID" value="NZ_JBHSVR010000001.1"/>
</dbReference>
<dbReference type="EMBL" id="JBHSVR010000001">
    <property type="protein sequence ID" value="MFC6633703.1"/>
    <property type="molecule type" value="Genomic_DNA"/>
</dbReference>
<dbReference type="InterPro" id="IPR050900">
    <property type="entry name" value="Transposase_IS3/IS150/IS904"/>
</dbReference>
<accession>A0ABW1YP72</accession>
<dbReference type="PROSITE" id="PS50994">
    <property type="entry name" value="INTEGRASE"/>
    <property type="match status" value="1"/>
</dbReference>
<dbReference type="Gene3D" id="3.30.420.10">
    <property type="entry name" value="Ribonuclease H-like superfamily/Ribonuclease H"/>
    <property type="match status" value="1"/>
</dbReference>
<dbReference type="Proteomes" id="UP001596425">
    <property type="component" value="Unassembled WGS sequence"/>
</dbReference>
<dbReference type="PANTHER" id="PTHR46889:SF4">
    <property type="entry name" value="TRANSPOSASE INSO FOR INSERTION SEQUENCE ELEMENT IS911B-RELATED"/>
    <property type="match status" value="1"/>
</dbReference>
<protein>
    <submittedName>
        <fullName evidence="2">IS3 family transposase</fullName>
    </submittedName>
</protein>
<dbReference type="InterPro" id="IPR036397">
    <property type="entry name" value="RNaseH_sf"/>
</dbReference>
<evidence type="ECO:0000313" key="2">
    <source>
        <dbReference type="EMBL" id="MFC6633703.1"/>
    </source>
</evidence>
<dbReference type="Pfam" id="PF13333">
    <property type="entry name" value="rve_2"/>
    <property type="match status" value="1"/>
</dbReference>
<dbReference type="NCBIfam" id="NF033516">
    <property type="entry name" value="transpos_IS3"/>
    <property type="match status" value="1"/>
</dbReference>
<reference evidence="3" key="1">
    <citation type="journal article" date="2019" name="Int. J. Syst. Evol. Microbiol.">
        <title>The Global Catalogue of Microorganisms (GCM) 10K type strain sequencing project: providing services to taxonomists for standard genome sequencing and annotation.</title>
        <authorList>
            <consortium name="The Broad Institute Genomics Platform"/>
            <consortium name="The Broad Institute Genome Sequencing Center for Infectious Disease"/>
            <person name="Wu L."/>
            <person name="Ma J."/>
        </authorList>
    </citation>
    <scope>NUCLEOTIDE SEQUENCE [LARGE SCALE GENOMIC DNA]</scope>
    <source>
        <strain evidence="3">CGMCC 1.13718</strain>
    </source>
</reference>
<evidence type="ECO:0000259" key="1">
    <source>
        <dbReference type="PROSITE" id="PS50994"/>
    </source>
</evidence>
<dbReference type="Pfam" id="PF13276">
    <property type="entry name" value="HTH_21"/>
    <property type="match status" value="1"/>
</dbReference>
<dbReference type="InterPro" id="IPR001584">
    <property type="entry name" value="Integrase_cat-core"/>
</dbReference>
<sequence>MDQNREKHSISMMCRIYGVSRDGYNSWRRRGVCERRREDSELFEHIRSIFDRHDGCYGSPKITEELRKRGIYVGQKRVARIMRNHGLKAVKSRIYTARPGMYTHVYGITCKIEGIKVSRPNQLWVGDVTYIKLRDGSWQYLSVVMDRYSRKIVAWSLSDRRDVSLTLSSIDRAVRNRGHHRELIFHSDRGSEYLSGQYRERLRRYGITQSMNRVKNMNDNAFIESFFHQFKTERIKRLAVDSAEQLRSIVTGYMRYYNTQRSHSSIGYVSPHEFECKINC</sequence>
<evidence type="ECO:0000313" key="3">
    <source>
        <dbReference type="Proteomes" id="UP001596425"/>
    </source>
</evidence>